<proteinExistence type="predicted"/>
<dbReference type="InterPro" id="IPR027417">
    <property type="entry name" value="P-loop_NTPase"/>
</dbReference>
<keyword evidence="2" id="KW-0378">Hydrolase</keyword>
<evidence type="ECO:0000256" key="2">
    <source>
        <dbReference type="ARBA" id="ARBA00022801"/>
    </source>
</evidence>
<comment type="caution">
    <text evidence="4">The sequence shown here is derived from an EMBL/GenBank/DDBJ whole genome shotgun (WGS) entry which is preliminary data.</text>
</comment>
<sequence length="172" mass="18793">MPSSHSATVTALAIAVGLQDGVVASTFATALILAYVVMSDVTGVRLQSGRQAEVDFSYFKKSVRWPTVGRYRVDVASFEVKEDTDLFVIDEVGKMELFSSLFFPAVLRVLESNKPFLATIPVPKSGHDIPAVARLKNHPGATVFSLTTSNRDAMKDYFLICGEEDVESTRRG</sequence>
<gene>
    <name evidence="4" type="ORF">M8C21_006732</name>
</gene>
<keyword evidence="1" id="KW-0547">Nucleotide-binding</keyword>
<evidence type="ECO:0000313" key="5">
    <source>
        <dbReference type="Proteomes" id="UP001206925"/>
    </source>
</evidence>
<organism evidence="4 5">
    <name type="scientific">Ambrosia artemisiifolia</name>
    <name type="common">Common ragweed</name>
    <dbReference type="NCBI Taxonomy" id="4212"/>
    <lineage>
        <taxon>Eukaryota</taxon>
        <taxon>Viridiplantae</taxon>
        <taxon>Streptophyta</taxon>
        <taxon>Embryophyta</taxon>
        <taxon>Tracheophyta</taxon>
        <taxon>Spermatophyta</taxon>
        <taxon>Magnoliopsida</taxon>
        <taxon>eudicotyledons</taxon>
        <taxon>Gunneridae</taxon>
        <taxon>Pentapetalae</taxon>
        <taxon>asterids</taxon>
        <taxon>campanulids</taxon>
        <taxon>Asterales</taxon>
        <taxon>Asteraceae</taxon>
        <taxon>Asteroideae</taxon>
        <taxon>Heliantheae alliance</taxon>
        <taxon>Heliantheae</taxon>
        <taxon>Ambrosia</taxon>
    </lineage>
</organism>
<name>A0AAD5CFE1_AMBAR</name>
<reference evidence="4" key="1">
    <citation type="submission" date="2022-06" db="EMBL/GenBank/DDBJ databases">
        <title>Uncovering the hologenomic basis of an extraordinary plant invasion.</title>
        <authorList>
            <person name="Bieker V.C."/>
            <person name="Martin M.D."/>
            <person name="Gilbert T."/>
            <person name="Hodgins K."/>
            <person name="Battlay P."/>
            <person name="Petersen B."/>
            <person name="Wilson J."/>
        </authorList>
    </citation>
    <scope>NUCLEOTIDE SEQUENCE</scope>
    <source>
        <strain evidence="4">AA19_3_7</strain>
        <tissue evidence="4">Leaf</tissue>
    </source>
</reference>
<accession>A0AAD5CFE1</accession>
<dbReference type="AlphaFoldDB" id="A0AAD5CFE1"/>
<dbReference type="PANTHER" id="PTHR43146">
    <property type="entry name" value="CANCER-RELATED NUCLEOSIDE-TRIPHOSPHATASE"/>
    <property type="match status" value="1"/>
</dbReference>
<dbReference type="InterPro" id="IPR004948">
    <property type="entry name" value="Nuc-triphosphatase_THEP1"/>
</dbReference>
<dbReference type="Pfam" id="PF02681">
    <property type="entry name" value="DUF212"/>
    <property type="match status" value="1"/>
</dbReference>
<dbReference type="EMBL" id="JAMZMK010008392">
    <property type="protein sequence ID" value="KAI7740602.1"/>
    <property type="molecule type" value="Genomic_DNA"/>
</dbReference>
<dbReference type="PANTHER" id="PTHR43146:SF1">
    <property type="entry name" value="CANCER-RELATED NUCLEOSIDE-TRIPHOSPHATASE"/>
    <property type="match status" value="1"/>
</dbReference>
<dbReference type="SUPFAM" id="SSF52540">
    <property type="entry name" value="P-loop containing nucleoside triphosphate hydrolases"/>
    <property type="match status" value="1"/>
</dbReference>
<protein>
    <submittedName>
        <fullName evidence="4">Uncharacterized protein</fullName>
    </submittedName>
</protein>
<dbReference type="Pfam" id="PF03266">
    <property type="entry name" value="NTPase_1"/>
    <property type="match status" value="1"/>
</dbReference>
<dbReference type="Gene3D" id="3.40.50.300">
    <property type="entry name" value="P-loop containing nucleotide triphosphate hydrolases"/>
    <property type="match status" value="1"/>
</dbReference>
<evidence type="ECO:0000256" key="3">
    <source>
        <dbReference type="ARBA" id="ARBA00022840"/>
    </source>
</evidence>
<dbReference type="GO" id="GO:0017111">
    <property type="term" value="F:ribonucleoside triphosphate phosphatase activity"/>
    <property type="evidence" value="ECO:0007669"/>
    <property type="project" value="InterPro"/>
</dbReference>
<keyword evidence="3" id="KW-0067">ATP-binding</keyword>
<evidence type="ECO:0000313" key="4">
    <source>
        <dbReference type="EMBL" id="KAI7740602.1"/>
    </source>
</evidence>
<dbReference type="InterPro" id="IPR003832">
    <property type="entry name" value="DUF212"/>
</dbReference>
<dbReference type="Proteomes" id="UP001206925">
    <property type="component" value="Unassembled WGS sequence"/>
</dbReference>
<evidence type="ECO:0000256" key="1">
    <source>
        <dbReference type="ARBA" id="ARBA00022741"/>
    </source>
</evidence>
<keyword evidence="5" id="KW-1185">Reference proteome</keyword>
<dbReference type="GO" id="GO:0005524">
    <property type="term" value="F:ATP binding"/>
    <property type="evidence" value="ECO:0007669"/>
    <property type="project" value="UniProtKB-KW"/>
</dbReference>